<dbReference type="KEGG" id="clec:106674043"/>
<dbReference type="AlphaFoldDB" id="A0A8I6S9J8"/>
<evidence type="ECO:0000313" key="4">
    <source>
        <dbReference type="Proteomes" id="UP000494040"/>
    </source>
</evidence>
<name>A0A8I6S9J8_CIMLE</name>
<dbReference type="GO" id="GO:0005737">
    <property type="term" value="C:cytoplasm"/>
    <property type="evidence" value="ECO:0007669"/>
    <property type="project" value="TreeGrafter"/>
</dbReference>
<keyword evidence="1" id="KW-0343">GTPase activation</keyword>
<protein>
    <recommendedName>
        <fullName evidence="2">Rho-GAP domain-containing protein</fullName>
    </recommendedName>
</protein>
<dbReference type="Pfam" id="PF00620">
    <property type="entry name" value="RhoGAP"/>
    <property type="match status" value="1"/>
</dbReference>
<dbReference type="SMART" id="SM00324">
    <property type="entry name" value="RhoGAP"/>
    <property type="match status" value="1"/>
</dbReference>
<dbReference type="SUPFAM" id="SSF48350">
    <property type="entry name" value="GTPase activation domain, GAP"/>
    <property type="match status" value="1"/>
</dbReference>
<evidence type="ECO:0000313" key="3">
    <source>
        <dbReference type="EnsemblMetazoa" id="XP_014261969.1"/>
    </source>
</evidence>
<organism evidence="3 4">
    <name type="scientific">Cimex lectularius</name>
    <name type="common">Bed bug</name>
    <name type="synonym">Acanthia lectularia</name>
    <dbReference type="NCBI Taxonomy" id="79782"/>
    <lineage>
        <taxon>Eukaryota</taxon>
        <taxon>Metazoa</taxon>
        <taxon>Ecdysozoa</taxon>
        <taxon>Arthropoda</taxon>
        <taxon>Hexapoda</taxon>
        <taxon>Insecta</taxon>
        <taxon>Pterygota</taxon>
        <taxon>Neoptera</taxon>
        <taxon>Paraneoptera</taxon>
        <taxon>Hemiptera</taxon>
        <taxon>Heteroptera</taxon>
        <taxon>Panheteroptera</taxon>
        <taxon>Cimicomorpha</taxon>
        <taxon>Cimicidae</taxon>
        <taxon>Cimex</taxon>
    </lineage>
</organism>
<sequence>MGQIITRSEKARRLYEYSKWRKFLQNEMNATDKSLAVALEVVEFLKENFREEGLFRYSGRCDTRQKILTCMIKGDKVSIKPLLQRSTIIECASALQTFIRYLKQPIIPVRVQQLVLADNPGIPENLVASDALGLLQQDLSGPHLELLLSLFELIYLICSNYHRNEFTCVSLPITLLPTFFNIKQPWGQKWRQVATRFHELIIKAPEWSRQKKHYLYNSDAPIGYHSYINLLRQRIVAH</sequence>
<dbReference type="InterPro" id="IPR008936">
    <property type="entry name" value="Rho_GTPase_activation_prot"/>
</dbReference>
<accession>A0A8I6S9J8</accession>
<dbReference type="EnsemblMetazoa" id="XM_014406483.2">
    <property type="protein sequence ID" value="XP_014261969.1"/>
    <property type="gene ID" value="LOC106674043"/>
</dbReference>
<dbReference type="InterPro" id="IPR000198">
    <property type="entry name" value="RhoGAP_dom"/>
</dbReference>
<evidence type="ECO:0000259" key="2">
    <source>
        <dbReference type="PROSITE" id="PS50238"/>
    </source>
</evidence>
<feature type="domain" description="Rho-GAP" evidence="2">
    <location>
        <begin position="18"/>
        <end position="209"/>
    </location>
</feature>
<dbReference type="RefSeq" id="XP_014261969.1">
    <property type="nucleotide sequence ID" value="XM_014406483.2"/>
</dbReference>
<dbReference type="GO" id="GO:0007165">
    <property type="term" value="P:signal transduction"/>
    <property type="evidence" value="ECO:0007669"/>
    <property type="project" value="InterPro"/>
</dbReference>
<reference evidence="3" key="1">
    <citation type="submission" date="2022-01" db="UniProtKB">
        <authorList>
            <consortium name="EnsemblMetazoa"/>
        </authorList>
    </citation>
    <scope>IDENTIFICATION</scope>
</reference>
<dbReference type="GeneID" id="106674043"/>
<dbReference type="PROSITE" id="PS50238">
    <property type="entry name" value="RHOGAP"/>
    <property type="match status" value="1"/>
</dbReference>
<dbReference type="OrthoDB" id="8196131at2759"/>
<dbReference type="GO" id="GO:0005096">
    <property type="term" value="F:GTPase activator activity"/>
    <property type="evidence" value="ECO:0007669"/>
    <property type="project" value="UniProtKB-KW"/>
</dbReference>
<evidence type="ECO:0000256" key="1">
    <source>
        <dbReference type="ARBA" id="ARBA00022468"/>
    </source>
</evidence>
<dbReference type="PANTHER" id="PTHR14963">
    <property type="entry name" value="RHO GTPASE ACTIVATING PROTEIN 18,19-RELATED"/>
    <property type="match status" value="1"/>
</dbReference>
<dbReference type="Proteomes" id="UP000494040">
    <property type="component" value="Unassembled WGS sequence"/>
</dbReference>
<dbReference type="PANTHER" id="PTHR14963:SF7">
    <property type="entry name" value="RHO GTPASE-ACTIVATING PROTEIN 19"/>
    <property type="match status" value="1"/>
</dbReference>
<keyword evidence="4" id="KW-1185">Reference proteome</keyword>
<dbReference type="OMA" id="PIMPQHV"/>
<dbReference type="Gene3D" id="1.10.555.10">
    <property type="entry name" value="Rho GTPase activation protein"/>
    <property type="match status" value="1"/>
</dbReference>
<proteinExistence type="predicted"/>
<dbReference type="GO" id="GO:0051056">
    <property type="term" value="P:regulation of small GTPase mediated signal transduction"/>
    <property type="evidence" value="ECO:0007669"/>
    <property type="project" value="TreeGrafter"/>
</dbReference>